<dbReference type="SUPFAM" id="SSF56281">
    <property type="entry name" value="Metallo-hydrolase/oxidoreductase"/>
    <property type="match status" value="1"/>
</dbReference>
<accession>A0A3E1Q6B8</accession>
<dbReference type="EMBL" id="QVID01000002">
    <property type="protein sequence ID" value="RFN57674.1"/>
    <property type="molecule type" value="Genomic_DNA"/>
</dbReference>
<name>A0A3E1Q6B8_9FLAO</name>
<dbReference type="InterPro" id="IPR036866">
    <property type="entry name" value="RibonucZ/Hydroxyglut_hydro"/>
</dbReference>
<dbReference type="Proteomes" id="UP000261082">
    <property type="component" value="Unassembled WGS sequence"/>
</dbReference>
<feature type="region of interest" description="Disordered" evidence="1">
    <location>
        <begin position="24"/>
        <end position="45"/>
    </location>
</feature>
<organism evidence="2 3">
    <name type="scientific">Marixanthomonas ophiurae</name>
    <dbReference type="NCBI Taxonomy" id="387659"/>
    <lineage>
        <taxon>Bacteria</taxon>
        <taxon>Pseudomonadati</taxon>
        <taxon>Bacteroidota</taxon>
        <taxon>Flavobacteriia</taxon>
        <taxon>Flavobacteriales</taxon>
        <taxon>Flavobacteriaceae</taxon>
        <taxon>Marixanthomonas</taxon>
    </lineage>
</organism>
<keyword evidence="2" id="KW-0378">Hydrolase</keyword>
<dbReference type="RefSeq" id="WP_117159622.1">
    <property type="nucleotide sequence ID" value="NZ_QVID01000002.1"/>
</dbReference>
<dbReference type="OrthoDB" id="9789133at2"/>
<feature type="compositionally biased region" description="Acidic residues" evidence="1">
    <location>
        <begin position="35"/>
        <end position="45"/>
    </location>
</feature>
<comment type="caution">
    <text evidence="2">The sequence shown here is derived from an EMBL/GenBank/DDBJ whole genome shotgun (WGS) entry which is preliminary data.</text>
</comment>
<evidence type="ECO:0000256" key="1">
    <source>
        <dbReference type="SAM" id="MobiDB-lite"/>
    </source>
</evidence>
<dbReference type="Pfam" id="PF13483">
    <property type="entry name" value="Lactamase_B_3"/>
    <property type="match status" value="1"/>
</dbReference>
<protein>
    <submittedName>
        <fullName evidence="2">MBL fold metallo-hydrolase</fullName>
    </submittedName>
</protein>
<reference evidence="2 3" key="1">
    <citation type="journal article" date="2007" name="Int. J. Syst. Evol. Microbiol.">
        <title>Marixanthomonas ophiurae gen. nov., sp. nov., a marine bacterium of the family Flavobacteriaceae isolated from a deep-sea brittle star.</title>
        <authorList>
            <person name="Romanenko L.A."/>
            <person name="Uchino M."/>
            <person name="Frolova G.M."/>
            <person name="Mikhailov V.V."/>
        </authorList>
    </citation>
    <scope>NUCLEOTIDE SEQUENCE [LARGE SCALE GENOMIC DNA]</scope>
    <source>
        <strain evidence="2 3">KMM 3046</strain>
    </source>
</reference>
<evidence type="ECO:0000313" key="2">
    <source>
        <dbReference type="EMBL" id="RFN57674.1"/>
    </source>
</evidence>
<dbReference type="GO" id="GO:0016787">
    <property type="term" value="F:hydrolase activity"/>
    <property type="evidence" value="ECO:0007669"/>
    <property type="project" value="UniProtKB-KW"/>
</dbReference>
<keyword evidence="3" id="KW-1185">Reference proteome</keyword>
<proteinExistence type="predicted"/>
<gene>
    <name evidence="2" type="ORF">DZ858_10500</name>
</gene>
<dbReference type="InterPro" id="IPR050114">
    <property type="entry name" value="UPF0173_UPF0282_UlaG_hydrolase"/>
</dbReference>
<dbReference type="Gene3D" id="3.60.15.10">
    <property type="entry name" value="Ribonuclease Z/Hydroxyacylglutathione hydrolase-like"/>
    <property type="match status" value="1"/>
</dbReference>
<dbReference type="PROSITE" id="PS51257">
    <property type="entry name" value="PROKAR_LIPOPROTEIN"/>
    <property type="match status" value="1"/>
</dbReference>
<evidence type="ECO:0000313" key="3">
    <source>
        <dbReference type="Proteomes" id="UP000261082"/>
    </source>
</evidence>
<dbReference type="AlphaFoldDB" id="A0A3E1Q6B8"/>
<sequence length="267" mass="29990">MKRIFLLTLTVLFFTGCNNSEKKKTKEASLTAEVEQPETMDEPASEDFIDITPIEHATMVLQWDDTVLYVDPVGGAEAFKGQPEPNMILVTDIHGDHLNIETLQAVATENTILIAPQAVHDKLPKTLQDNVQVMNNGESAIHSDIAIEAMPMYNLREEALKFHEKGRGNGYILEKDNQRVYISGDTEDIPEMRNLTDIDIAFVCMNLPYTMPVDKAAEAVLAFKPNVVYPYHFRGTEGLSDVSKFKDLVNKGDTSITVNQLDWYPKQ</sequence>
<dbReference type="PANTHER" id="PTHR43546:SF3">
    <property type="entry name" value="UPF0173 METAL-DEPENDENT HYDROLASE MJ1163"/>
    <property type="match status" value="1"/>
</dbReference>
<dbReference type="PANTHER" id="PTHR43546">
    <property type="entry name" value="UPF0173 METAL-DEPENDENT HYDROLASE MJ1163-RELATED"/>
    <property type="match status" value="1"/>
</dbReference>